<sequence length="465" mass="50129">MSAAEHQQPGLEVAPSYSQGYPGLEVDAFQHQNYPGLEVAPDQNHYSTTPIPVHYGGEKSQHDLTSTAVADPSSAPKKSHNRLWWIIGGVVVVAVIIGAVVGGVVGSRNSHKGSSSSSSSSSSPSSPPNNSSSPSGHNETVKAIQPGSSLAVTGFRGNGDFSIRLFYQGRDNVLRFSDYASVSDKWAPPVKLDDLAPKAKTPLAAGTWLHVVPPQLYLYYVDGSSILRGQQFRSGITPATGDSADINDFPMRIDSTSRLTGYHPHVLAQNRDGEMKWIHWIGEDQYENYTLGDAVGSSGSGMALVSAATKFFDSGAFLYRNAAGYLSTYIGSTNGTLQDDWAWSQGEPLSGKSIPADTSIAAFVYSRRYNLVNTYSLYQDEDGLLQVIWQDDESGWKGPQTYDALAGADKGTNIACVTQAAWDQNKVAISTATDMNRCYFQSGGKVKEVLFDGKNWNDLGFLPID</sequence>
<dbReference type="SUPFAM" id="SSF89372">
    <property type="entry name" value="Fucose-specific lectin"/>
    <property type="match status" value="1"/>
</dbReference>
<feature type="region of interest" description="Disordered" evidence="1">
    <location>
        <begin position="107"/>
        <end position="141"/>
    </location>
</feature>
<keyword evidence="2" id="KW-1133">Transmembrane helix</keyword>
<keyword evidence="2" id="KW-0472">Membrane</keyword>
<dbReference type="Proteomes" id="UP001244011">
    <property type="component" value="Unassembled WGS sequence"/>
</dbReference>
<organism evidence="3 4">
    <name type="scientific">Phialemonium atrogriseum</name>
    <dbReference type="NCBI Taxonomy" id="1093897"/>
    <lineage>
        <taxon>Eukaryota</taxon>
        <taxon>Fungi</taxon>
        <taxon>Dikarya</taxon>
        <taxon>Ascomycota</taxon>
        <taxon>Pezizomycotina</taxon>
        <taxon>Sordariomycetes</taxon>
        <taxon>Sordariomycetidae</taxon>
        <taxon>Cephalothecales</taxon>
        <taxon>Cephalothecaceae</taxon>
        <taxon>Phialemonium</taxon>
    </lineage>
</organism>
<proteinExistence type="predicted"/>
<evidence type="ECO:0008006" key="5">
    <source>
        <dbReference type="Google" id="ProtNLM"/>
    </source>
</evidence>
<gene>
    <name evidence="3" type="ORF">QBC33DRAFT_547813</name>
</gene>
<dbReference type="Gene3D" id="2.120.10.70">
    <property type="entry name" value="Fucose-specific lectin"/>
    <property type="match status" value="1"/>
</dbReference>
<evidence type="ECO:0000313" key="3">
    <source>
        <dbReference type="EMBL" id="KAK1764349.1"/>
    </source>
</evidence>
<dbReference type="RefSeq" id="XP_060280562.1">
    <property type="nucleotide sequence ID" value="XM_060428781.1"/>
</dbReference>
<dbReference type="GeneID" id="85311968"/>
<feature type="transmembrane region" description="Helical" evidence="2">
    <location>
        <begin position="83"/>
        <end position="105"/>
    </location>
</feature>
<reference evidence="3" key="1">
    <citation type="submission" date="2023-06" db="EMBL/GenBank/DDBJ databases">
        <title>Genome-scale phylogeny and comparative genomics of the fungal order Sordariales.</title>
        <authorList>
            <consortium name="Lawrence Berkeley National Laboratory"/>
            <person name="Hensen N."/>
            <person name="Bonometti L."/>
            <person name="Westerberg I."/>
            <person name="Brannstrom I.O."/>
            <person name="Guillou S."/>
            <person name="Cros-Aarteil S."/>
            <person name="Calhoun S."/>
            <person name="Haridas S."/>
            <person name="Kuo A."/>
            <person name="Mondo S."/>
            <person name="Pangilinan J."/>
            <person name="Riley R."/>
            <person name="Labutti K."/>
            <person name="Andreopoulos B."/>
            <person name="Lipzen A."/>
            <person name="Chen C."/>
            <person name="Yanf M."/>
            <person name="Daum C."/>
            <person name="Ng V."/>
            <person name="Clum A."/>
            <person name="Steindorff A."/>
            <person name="Ohm R."/>
            <person name="Martin F."/>
            <person name="Silar P."/>
            <person name="Natvig D."/>
            <person name="Lalanne C."/>
            <person name="Gautier V."/>
            <person name="Ament-Velasquez S.L."/>
            <person name="Kruys A."/>
            <person name="Hutchinson M.I."/>
            <person name="Powell A.J."/>
            <person name="Barry K."/>
            <person name="Miller A.N."/>
            <person name="Grigoriev I.V."/>
            <person name="Debuchy R."/>
            <person name="Gladieux P."/>
            <person name="Thoren M.H."/>
            <person name="Johannesson H."/>
        </authorList>
    </citation>
    <scope>NUCLEOTIDE SEQUENCE</scope>
    <source>
        <strain evidence="3">8032-3</strain>
    </source>
</reference>
<keyword evidence="2" id="KW-0812">Transmembrane</keyword>
<evidence type="ECO:0000313" key="4">
    <source>
        <dbReference type="Proteomes" id="UP001244011"/>
    </source>
</evidence>
<dbReference type="EMBL" id="MU839021">
    <property type="protein sequence ID" value="KAK1764349.1"/>
    <property type="molecule type" value="Genomic_DNA"/>
</dbReference>
<dbReference type="AlphaFoldDB" id="A0AAJ0BTS3"/>
<protein>
    <recommendedName>
        <fullName evidence="5">Fucose-specific lectin</fullName>
    </recommendedName>
</protein>
<evidence type="ECO:0000256" key="1">
    <source>
        <dbReference type="SAM" id="MobiDB-lite"/>
    </source>
</evidence>
<accession>A0AAJ0BTS3</accession>
<evidence type="ECO:0000256" key="2">
    <source>
        <dbReference type="SAM" id="Phobius"/>
    </source>
</evidence>
<keyword evidence="4" id="KW-1185">Reference proteome</keyword>
<comment type="caution">
    <text evidence="3">The sequence shown here is derived from an EMBL/GenBank/DDBJ whole genome shotgun (WGS) entry which is preliminary data.</text>
</comment>
<feature type="compositionally biased region" description="Low complexity" evidence="1">
    <location>
        <begin position="114"/>
        <end position="135"/>
    </location>
</feature>
<name>A0AAJ0BTS3_9PEZI</name>
<feature type="region of interest" description="Disordered" evidence="1">
    <location>
        <begin position="37"/>
        <end position="77"/>
    </location>
</feature>